<organism evidence="2 3">
    <name type="scientific">Allomyces macrogynus (strain ATCC 38327)</name>
    <name type="common">Allomyces javanicus var. macrogynus</name>
    <dbReference type="NCBI Taxonomy" id="578462"/>
    <lineage>
        <taxon>Eukaryota</taxon>
        <taxon>Fungi</taxon>
        <taxon>Fungi incertae sedis</taxon>
        <taxon>Blastocladiomycota</taxon>
        <taxon>Blastocladiomycetes</taxon>
        <taxon>Blastocladiales</taxon>
        <taxon>Blastocladiaceae</taxon>
        <taxon>Allomyces</taxon>
    </lineage>
</organism>
<evidence type="ECO:0000313" key="2">
    <source>
        <dbReference type="EMBL" id="KNE66045.1"/>
    </source>
</evidence>
<reference evidence="2 3" key="1">
    <citation type="submission" date="2009-11" db="EMBL/GenBank/DDBJ databases">
        <title>Annotation of Allomyces macrogynus ATCC 38327.</title>
        <authorList>
            <consortium name="The Broad Institute Genome Sequencing Platform"/>
            <person name="Russ C."/>
            <person name="Cuomo C."/>
            <person name="Burger G."/>
            <person name="Gray M.W."/>
            <person name="Holland P.W.H."/>
            <person name="King N."/>
            <person name="Lang F.B.F."/>
            <person name="Roger A.J."/>
            <person name="Ruiz-Trillo I."/>
            <person name="Young S.K."/>
            <person name="Zeng Q."/>
            <person name="Gargeya S."/>
            <person name="Fitzgerald M."/>
            <person name="Haas B."/>
            <person name="Abouelleil A."/>
            <person name="Alvarado L."/>
            <person name="Arachchi H.M."/>
            <person name="Berlin A."/>
            <person name="Chapman S.B."/>
            <person name="Gearin G."/>
            <person name="Goldberg J."/>
            <person name="Griggs A."/>
            <person name="Gujja S."/>
            <person name="Hansen M."/>
            <person name="Heiman D."/>
            <person name="Howarth C."/>
            <person name="Larimer J."/>
            <person name="Lui A."/>
            <person name="MacDonald P.J.P."/>
            <person name="McCowen C."/>
            <person name="Montmayeur A."/>
            <person name="Murphy C."/>
            <person name="Neiman D."/>
            <person name="Pearson M."/>
            <person name="Priest M."/>
            <person name="Roberts A."/>
            <person name="Saif S."/>
            <person name="Shea T."/>
            <person name="Sisk P."/>
            <person name="Stolte C."/>
            <person name="Sykes S."/>
            <person name="Wortman J."/>
            <person name="Nusbaum C."/>
            <person name="Birren B."/>
        </authorList>
    </citation>
    <scope>NUCLEOTIDE SEQUENCE [LARGE SCALE GENOMIC DNA]</scope>
    <source>
        <strain evidence="2 3">ATCC 38327</strain>
    </source>
</reference>
<dbReference type="Proteomes" id="UP000054350">
    <property type="component" value="Unassembled WGS sequence"/>
</dbReference>
<evidence type="ECO:0000256" key="1">
    <source>
        <dbReference type="SAM" id="MobiDB-lite"/>
    </source>
</evidence>
<protein>
    <recommendedName>
        <fullName evidence="4">Vacuolar fusion protein MON1</fullName>
    </recommendedName>
</protein>
<dbReference type="eggNOG" id="ENOG502SM8J">
    <property type="taxonomic scope" value="Eukaryota"/>
</dbReference>
<name>A0A0L0SUI7_ALLM3</name>
<dbReference type="OMA" id="AMYTIRI"/>
<keyword evidence="3" id="KW-1185">Reference proteome</keyword>
<sequence length="419" mass="47106">MRNFYILHKTGRILFSRNFQGDPLERNIITGFASSLPNLCRALLREEIQQVVCQRSRIVLRLAGDYIFLAHVSNAVPFTVASNILIELIRCSQMLFGHPDTWSSDSVDFDGCQDIVDMLCTAGMQDPCVAVGGLLKAPIKAETRLRLDKLLVYLESIQGICNNGSMLLIEDSVIFSRFELDQSRQILYLHRARPLRHQALSYTPVFMTASWFGLIRMRLASYTLAILCHLDSVDPSPNGLPADDKRTATAPTDPLLTDVSGGTTTHAPAVTTAGACTTPLTTLLHKLTEFQSVFLYARLELPSEEKPALLRQFAKRETLLFLHAHTKSGTVTFPRPRPLPEIQTRELYATFWALFGEAKSALAVAGTREVTYLREYYWYYARADPDQELHVLFAADAVSLEQMHGHVQEILVNVNRQYS</sequence>
<dbReference type="EMBL" id="GG745349">
    <property type="protein sequence ID" value="KNE66045.1"/>
    <property type="molecule type" value="Genomic_DNA"/>
</dbReference>
<accession>A0A0L0SUI7</accession>
<evidence type="ECO:0000313" key="3">
    <source>
        <dbReference type="Proteomes" id="UP000054350"/>
    </source>
</evidence>
<feature type="region of interest" description="Disordered" evidence="1">
    <location>
        <begin position="238"/>
        <end position="259"/>
    </location>
</feature>
<dbReference type="AlphaFoldDB" id="A0A0L0SUI7"/>
<dbReference type="VEuPathDB" id="FungiDB:AMAG_10314"/>
<proteinExistence type="predicted"/>
<dbReference type="OrthoDB" id="2121345at2759"/>
<evidence type="ECO:0008006" key="4">
    <source>
        <dbReference type="Google" id="ProtNLM"/>
    </source>
</evidence>
<gene>
    <name evidence="2" type="ORF">AMAG_10314</name>
</gene>
<reference evidence="3" key="2">
    <citation type="submission" date="2009-11" db="EMBL/GenBank/DDBJ databases">
        <title>The Genome Sequence of Allomyces macrogynus strain ATCC 38327.</title>
        <authorList>
            <consortium name="The Broad Institute Genome Sequencing Platform"/>
            <person name="Russ C."/>
            <person name="Cuomo C."/>
            <person name="Shea T."/>
            <person name="Young S.K."/>
            <person name="Zeng Q."/>
            <person name="Koehrsen M."/>
            <person name="Haas B."/>
            <person name="Borodovsky M."/>
            <person name="Guigo R."/>
            <person name="Alvarado L."/>
            <person name="Berlin A."/>
            <person name="Borenstein D."/>
            <person name="Chen Z."/>
            <person name="Engels R."/>
            <person name="Freedman E."/>
            <person name="Gellesch M."/>
            <person name="Goldberg J."/>
            <person name="Griggs A."/>
            <person name="Gujja S."/>
            <person name="Heiman D."/>
            <person name="Hepburn T."/>
            <person name="Howarth C."/>
            <person name="Jen D."/>
            <person name="Larson L."/>
            <person name="Lewis B."/>
            <person name="Mehta T."/>
            <person name="Park D."/>
            <person name="Pearson M."/>
            <person name="Roberts A."/>
            <person name="Saif S."/>
            <person name="Shenoy N."/>
            <person name="Sisk P."/>
            <person name="Stolte C."/>
            <person name="Sykes S."/>
            <person name="Walk T."/>
            <person name="White J."/>
            <person name="Yandava C."/>
            <person name="Burger G."/>
            <person name="Gray M.W."/>
            <person name="Holland P.W.H."/>
            <person name="King N."/>
            <person name="Lang F.B.F."/>
            <person name="Roger A.J."/>
            <person name="Ruiz-Trillo I."/>
            <person name="Lander E."/>
            <person name="Nusbaum C."/>
        </authorList>
    </citation>
    <scope>NUCLEOTIDE SEQUENCE [LARGE SCALE GENOMIC DNA]</scope>
    <source>
        <strain evidence="3">ATCC 38327</strain>
    </source>
</reference>